<dbReference type="EC" id="6.2.1.30" evidence="7 10"/>
<dbReference type="Pfam" id="PF00501">
    <property type="entry name" value="AMP-binding"/>
    <property type="match status" value="1"/>
</dbReference>
<keyword evidence="2 10" id="KW-0436">Ligase</keyword>
<comment type="similarity">
    <text evidence="6 10">Belongs to the phenylacetyl-CoA ligase family.</text>
</comment>
<proteinExistence type="inferred from homology"/>
<dbReference type="UniPathway" id="UPA00930"/>
<dbReference type="FunFam" id="3.30.300.30:FF:000019">
    <property type="entry name" value="Phenylacetate-coenzyme A ligase"/>
    <property type="match status" value="1"/>
</dbReference>
<evidence type="ECO:0000256" key="10">
    <source>
        <dbReference type="PIRNR" id="PIRNR006444"/>
    </source>
</evidence>
<accession>A0A0X8JI85</accession>
<keyword evidence="14" id="KW-1185">Reference proteome</keyword>
<feature type="domain" description="AMP-dependent ligase C-terminal" evidence="12">
    <location>
        <begin position="335"/>
        <end position="431"/>
    </location>
</feature>
<dbReference type="PIRSF" id="PIRSF006444">
    <property type="entry name" value="PaaK"/>
    <property type="match status" value="1"/>
</dbReference>
<evidence type="ECO:0000256" key="5">
    <source>
        <dbReference type="ARBA" id="ARBA00060591"/>
    </source>
</evidence>
<dbReference type="KEGG" id="dfi:AXF13_02225"/>
<organism evidence="13 14">
    <name type="scientific">Desulfovibrio fairfieldensis</name>
    <dbReference type="NCBI Taxonomy" id="44742"/>
    <lineage>
        <taxon>Bacteria</taxon>
        <taxon>Pseudomonadati</taxon>
        <taxon>Thermodesulfobacteriota</taxon>
        <taxon>Desulfovibrionia</taxon>
        <taxon>Desulfovibrionales</taxon>
        <taxon>Desulfovibrionaceae</taxon>
        <taxon>Desulfovibrio</taxon>
    </lineage>
</organism>
<dbReference type="PANTHER" id="PTHR43439">
    <property type="entry name" value="PHENYLACETATE-COENZYME A LIGASE"/>
    <property type="match status" value="1"/>
</dbReference>
<comment type="function">
    <text evidence="10">Catalyzes the activation of phenylacetic acid (PA) to phenylacetyl-CoA (PA-CoA).</text>
</comment>
<gene>
    <name evidence="13" type="ORF">AXF13_02225</name>
</gene>
<dbReference type="RefSeq" id="WP_062251489.1">
    <property type="nucleotide sequence ID" value="NZ_CP014229.1"/>
</dbReference>
<dbReference type="GO" id="GO:0000166">
    <property type="term" value="F:nucleotide binding"/>
    <property type="evidence" value="ECO:0007669"/>
    <property type="project" value="UniProtKB-KW"/>
</dbReference>
<evidence type="ECO:0000256" key="8">
    <source>
        <dbReference type="ARBA" id="ARBA00068695"/>
    </source>
</evidence>
<comment type="subunit">
    <text evidence="1">Monomer.</text>
</comment>
<feature type="domain" description="AMP-dependent synthetase/ligase" evidence="11">
    <location>
        <begin position="80"/>
        <end position="285"/>
    </location>
</feature>
<dbReference type="Gene3D" id="3.40.50.12780">
    <property type="entry name" value="N-terminal domain of ligase-like"/>
    <property type="match status" value="1"/>
</dbReference>
<dbReference type="InterPro" id="IPR028154">
    <property type="entry name" value="AMP-dep_Lig_C"/>
</dbReference>
<dbReference type="InterPro" id="IPR011880">
    <property type="entry name" value="PA_CoA_ligase"/>
</dbReference>
<dbReference type="InterPro" id="IPR051414">
    <property type="entry name" value="Adenylate-forming_Reductase"/>
</dbReference>
<dbReference type="PANTHER" id="PTHR43439:SF1">
    <property type="entry name" value="PHENYLACETATE-COENZYME A LIGASE"/>
    <property type="match status" value="1"/>
</dbReference>
<evidence type="ECO:0000256" key="3">
    <source>
        <dbReference type="ARBA" id="ARBA00022741"/>
    </source>
</evidence>
<evidence type="ECO:0000256" key="2">
    <source>
        <dbReference type="ARBA" id="ARBA00022598"/>
    </source>
</evidence>
<dbReference type="FunFam" id="3.40.50.12780:FF:000016">
    <property type="entry name" value="Phenylacetate-coenzyme A ligase"/>
    <property type="match status" value="1"/>
</dbReference>
<evidence type="ECO:0000259" key="11">
    <source>
        <dbReference type="Pfam" id="PF00501"/>
    </source>
</evidence>
<dbReference type="InterPro" id="IPR042099">
    <property type="entry name" value="ANL_N_sf"/>
</dbReference>
<dbReference type="AlphaFoldDB" id="A0A0X8JI85"/>
<dbReference type="Gene3D" id="3.30.300.30">
    <property type="match status" value="1"/>
</dbReference>
<comment type="pathway">
    <text evidence="5 10">Aromatic compound metabolism; phenylacetate degradation.</text>
</comment>
<evidence type="ECO:0000256" key="9">
    <source>
        <dbReference type="ARBA" id="ARBA00075111"/>
    </source>
</evidence>
<evidence type="ECO:0000256" key="7">
    <source>
        <dbReference type="ARBA" id="ARBA00066629"/>
    </source>
</evidence>
<evidence type="ECO:0000256" key="6">
    <source>
        <dbReference type="ARBA" id="ARBA00061566"/>
    </source>
</evidence>
<dbReference type="Pfam" id="PF14535">
    <property type="entry name" value="AMP-binding_C_2"/>
    <property type="match status" value="1"/>
</dbReference>
<dbReference type="STRING" id="44742.AXF13_02225"/>
<keyword evidence="3 10" id="KW-0547">Nucleotide-binding</keyword>
<name>A0A0X8JI85_9BACT</name>
<sequence length="434" mass="48637">MLFNIKQETLPREDLEALQLRRLRDLCNRVYANVPFYRKRFDEIGITPADIKTLADLRLLPFTEKQDMRNHYPYGLFAVPRENIVRLHASSGTTGKAVVVGYTARDLENWAELAARSLSAAGVNRTDIVHVAYGYGLFTGGLGAHGGAEYLGATVVPASGGATRRQAFLLRDFAATVLCCTPSYALHLWEAGQEAGIDFRDLPLRIGVFGAEPWTEAMRRDMEQKMGIDALNIYGLSEIMGPGVAMECVDAKCGMHLWEDHILPEIIDPISGEQLPPGEVGELVLTTLTKEGIPLLRYRTRDLTSLDYTPCRCGRTHVRISRLRGRSDDMLIIRGVNVFPQQIEGILMESEGLTPNYQIIVDRSNNLDTLEVRVEVSDSLFADEIRKLQMLEGRLQKNIKEFLGVTAKVRLMEPHSIQRSEGKAQRIVDNRLKD</sequence>
<evidence type="ECO:0000259" key="12">
    <source>
        <dbReference type="Pfam" id="PF14535"/>
    </source>
</evidence>
<dbReference type="EMBL" id="CP014229">
    <property type="protein sequence ID" value="AMD89022.1"/>
    <property type="molecule type" value="Genomic_DNA"/>
</dbReference>
<evidence type="ECO:0000313" key="13">
    <source>
        <dbReference type="EMBL" id="AMD89022.1"/>
    </source>
</evidence>
<evidence type="ECO:0000256" key="4">
    <source>
        <dbReference type="ARBA" id="ARBA00050450"/>
    </source>
</evidence>
<evidence type="ECO:0000256" key="1">
    <source>
        <dbReference type="ARBA" id="ARBA00011245"/>
    </source>
</evidence>
<dbReference type="InterPro" id="IPR000873">
    <property type="entry name" value="AMP-dep_synth/lig_dom"/>
</dbReference>
<evidence type="ECO:0000313" key="14">
    <source>
        <dbReference type="Proteomes" id="UP000069241"/>
    </source>
</evidence>
<dbReference type="CDD" id="cd05913">
    <property type="entry name" value="PaaK"/>
    <property type="match status" value="1"/>
</dbReference>
<dbReference type="GO" id="GO:0010124">
    <property type="term" value="P:phenylacetate catabolic process"/>
    <property type="evidence" value="ECO:0007669"/>
    <property type="project" value="UniProtKB-UniRule"/>
</dbReference>
<reference evidence="14" key="1">
    <citation type="submission" date="2016-02" db="EMBL/GenBank/DDBJ databases">
        <authorList>
            <person name="Holder M.E."/>
            <person name="Ajami N.J."/>
            <person name="Petrosino J.F."/>
        </authorList>
    </citation>
    <scope>NUCLEOTIDE SEQUENCE [LARGE SCALE GENOMIC DNA]</scope>
    <source>
        <strain evidence="14">CCUG 45958</strain>
    </source>
</reference>
<dbReference type="InterPro" id="IPR045851">
    <property type="entry name" value="AMP-bd_C_sf"/>
</dbReference>
<comment type="catalytic activity">
    <reaction evidence="4">
        <text>2-phenylacetate + ATP + CoA = phenylacetyl-CoA + AMP + diphosphate</text>
        <dbReference type="Rhea" id="RHEA:20956"/>
        <dbReference type="ChEBI" id="CHEBI:18401"/>
        <dbReference type="ChEBI" id="CHEBI:30616"/>
        <dbReference type="ChEBI" id="CHEBI:33019"/>
        <dbReference type="ChEBI" id="CHEBI:57287"/>
        <dbReference type="ChEBI" id="CHEBI:57390"/>
        <dbReference type="ChEBI" id="CHEBI:456215"/>
        <dbReference type="EC" id="6.2.1.30"/>
    </reaction>
    <physiologicalReaction direction="left-to-right" evidence="4">
        <dbReference type="Rhea" id="RHEA:20957"/>
    </physiologicalReaction>
</comment>
<dbReference type="GO" id="GO:0047475">
    <property type="term" value="F:phenylacetate-CoA ligase activity"/>
    <property type="evidence" value="ECO:0007669"/>
    <property type="project" value="UniProtKB-EC"/>
</dbReference>
<dbReference type="SUPFAM" id="SSF56801">
    <property type="entry name" value="Acetyl-CoA synthetase-like"/>
    <property type="match status" value="1"/>
</dbReference>
<protein>
    <recommendedName>
        <fullName evidence="8 10">Phenylacetate-coenzyme A ligase</fullName>
        <ecNumber evidence="7 10">6.2.1.30</ecNumber>
    </recommendedName>
    <alternativeName>
        <fullName evidence="9 10">Phenylacetyl-CoA ligase</fullName>
    </alternativeName>
</protein>
<dbReference type="Proteomes" id="UP000069241">
    <property type="component" value="Chromosome"/>
</dbReference>